<accession>A0A9P0FB16</accession>
<feature type="compositionally biased region" description="Low complexity" evidence="2">
    <location>
        <begin position="838"/>
        <end position="849"/>
    </location>
</feature>
<dbReference type="PANTHER" id="PTHR22774">
    <property type="entry name" value="CHOREIN N-TERMINAL DOMAIN-CONTAINING PROTEIN"/>
    <property type="match status" value="1"/>
</dbReference>
<evidence type="ECO:0000313" key="4">
    <source>
        <dbReference type="Proteomes" id="UP001152759"/>
    </source>
</evidence>
<feature type="region of interest" description="Disordered" evidence="2">
    <location>
        <begin position="823"/>
        <end position="849"/>
    </location>
</feature>
<gene>
    <name evidence="3" type="ORF">BEMITA_LOCUS14265</name>
</gene>
<evidence type="ECO:0000256" key="2">
    <source>
        <dbReference type="SAM" id="MobiDB-lite"/>
    </source>
</evidence>
<proteinExistence type="predicted"/>
<dbReference type="InterPro" id="IPR026728">
    <property type="entry name" value="BLTP3A/B"/>
</dbReference>
<dbReference type="Proteomes" id="UP001152759">
    <property type="component" value="Chromosome 9"/>
</dbReference>
<dbReference type="EMBL" id="OU963870">
    <property type="protein sequence ID" value="CAH0396162.1"/>
    <property type="molecule type" value="Genomic_DNA"/>
</dbReference>
<reference evidence="3" key="1">
    <citation type="submission" date="2021-12" db="EMBL/GenBank/DDBJ databases">
        <authorList>
            <person name="King R."/>
        </authorList>
    </citation>
    <scope>NUCLEOTIDE SEQUENCE</scope>
</reference>
<feature type="coiled-coil region" evidence="1">
    <location>
        <begin position="1245"/>
        <end position="1313"/>
    </location>
</feature>
<sequence>MASIIKNQILKHLSRFTKNLSANNIHLDTFKGEGTLKCLELDENVLTELLELPVWMKLTNAWCNSVAFSVQWTKLKSVPIHLTLDQVTIEIETCEELRSASVQGLSSYMQAPGKYSFIHKVIDGISIAVNTTEIIFRSPAFVASVTMLKILVESKTPEWKKDDLQKTRLKDVDRGQILIFKELQWQNVRIEAKSITEKDLPPLRLITDKASCRITIKKRLADCFVVGSRLVLNLDTALWVLTDSQLKAALHFLDSLSGLIQKSSEVTRKKTAARKLEELPEYRAQLAQQARVDTTSNTKSMYFARHDVIETSYHFLSNNIDFHLSDDPDGLSHPDLKGGGSLQVNLIGFKVDFYPYHLAVGDRKHWPKYNEGDSPHTQWLNSALTGFKSALLDIIESPKNHHSPLERTSNNIPPGLISGDINKVPTSSNSKIKAYLKDQFAKLMTTCIILRIADFNVHKVPFKRRSNSVSQAFIKGHRRRTSKGIPGDKEFHKFPAEMATVHVEFTYFYYPGDIAFPLPSPKFYVHANPICVYFDVLTVIWLNTFFLNLHQSLLTTETANQESAAALIYFDVIVEAIMARMVFESSQETSGQRDRPKSLHFHVSRLSLTNNRSPDYGSARADLAKCIHTYQLGSLFYGVDFPSSATDFHIITEKFLDHVECKDNVREPPQLATKSDSIEDILQVLKQDLLWTEAKDVWCVRLDPVWGDFYGVRAIGVNKPVPFLDAVPVTLWVHTKSLLPQNGPVSSSSEDRIADIHAMACVSSLVSVQINHYQLLFLMRLAEDFGELTTFLAIDTKRITNEAGSIIMGAILPQLEVTFVMQSQQPGKESTSGGDLESSVVPDSSSLVDDGTAVSSSTANVHWNSFHNNTQVNGFSRDFDLKLGYSKDKVSSDFQPSRLEEISNLVKEVTSSREPTKNILKKQGSSFFSTPVKSGDSPGTKKNLMSDNNISKKWSNLMESFKQTPIEDLSDSVSIRSDSDNSDSYIFLKANDKDGFADDQFNFGADCKVEVACEALDDDDDITPLTTPPSERDSLASSYKRKDLISVATFKLGEVEFLQQSEGFHSAIKIQVTNIAVDECPSIPWDEFQNKFTTRSRDWIEIERQPGGQPCVKLRLNHEIKRHNIEKWSKSLAHQWASDYLILRLTNINLTISASTLAGISDVVEDEVVPQPLPLELDIENIKLHLIEERALSNISSPEPVPVDLLVCRLRIRRGADGMFCIEPFDAKNCTKILNSASTLSNSLSDENMAKMSEMKREMEQLRRRLAAMESLNEENHQLRKYQEENHTLRAQLNCTQQEVMTLLEDKRKLLERLESYQVGNGTESSFSKR</sequence>
<evidence type="ECO:0000256" key="1">
    <source>
        <dbReference type="SAM" id="Coils"/>
    </source>
</evidence>
<keyword evidence="4" id="KW-1185">Reference proteome</keyword>
<name>A0A9P0FB16_BEMTA</name>
<feature type="compositionally biased region" description="Polar residues" evidence="2">
    <location>
        <begin position="823"/>
        <end position="833"/>
    </location>
</feature>
<keyword evidence="1" id="KW-0175">Coiled coil</keyword>
<organism evidence="3 4">
    <name type="scientific">Bemisia tabaci</name>
    <name type="common">Sweetpotato whitefly</name>
    <name type="synonym">Aleurodes tabaci</name>
    <dbReference type="NCBI Taxonomy" id="7038"/>
    <lineage>
        <taxon>Eukaryota</taxon>
        <taxon>Metazoa</taxon>
        <taxon>Ecdysozoa</taxon>
        <taxon>Arthropoda</taxon>
        <taxon>Hexapoda</taxon>
        <taxon>Insecta</taxon>
        <taxon>Pterygota</taxon>
        <taxon>Neoptera</taxon>
        <taxon>Paraneoptera</taxon>
        <taxon>Hemiptera</taxon>
        <taxon>Sternorrhyncha</taxon>
        <taxon>Aleyrodoidea</taxon>
        <taxon>Aleyrodidae</taxon>
        <taxon>Aleyrodinae</taxon>
        <taxon>Bemisia</taxon>
    </lineage>
</organism>
<dbReference type="Pfam" id="PF24917">
    <property type="entry name" value="BLTP3A_B"/>
    <property type="match status" value="2"/>
</dbReference>
<evidence type="ECO:0008006" key="5">
    <source>
        <dbReference type="Google" id="ProtNLM"/>
    </source>
</evidence>
<dbReference type="PANTHER" id="PTHR22774:SF11">
    <property type="entry name" value="CHOREIN N-TERMINAL DOMAIN-CONTAINING PROTEIN"/>
    <property type="match status" value="1"/>
</dbReference>
<evidence type="ECO:0000313" key="3">
    <source>
        <dbReference type="EMBL" id="CAH0396162.1"/>
    </source>
</evidence>
<protein>
    <recommendedName>
        <fullName evidence="5">UHRF1-binding protein 1-like</fullName>
    </recommendedName>
</protein>